<evidence type="ECO:0000313" key="5">
    <source>
        <dbReference type="EMBL" id="KAK8085612.1"/>
    </source>
</evidence>
<dbReference type="SUPFAM" id="SSF48403">
    <property type="entry name" value="Ankyrin repeat"/>
    <property type="match status" value="1"/>
</dbReference>
<evidence type="ECO:0000256" key="2">
    <source>
        <dbReference type="ARBA" id="ARBA00023043"/>
    </source>
</evidence>
<gene>
    <name evidence="5" type="ORF">PG997_006883</name>
</gene>
<dbReference type="PANTHER" id="PTHR24180:SF45">
    <property type="entry name" value="POLY [ADP-RIBOSE] POLYMERASE TANKYRASE"/>
    <property type="match status" value="1"/>
</dbReference>
<feature type="repeat" description="ANK" evidence="3">
    <location>
        <begin position="204"/>
        <end position="236"/>
    </location>
</feature>
<dbReference type="InterPro" id="IPR001810">
    <property type="entry name" value="F-box_dom"/>
</dbReference>
<dbReference type="PROSITE" id="PS50297">
    <property type="entry name" value="ANK_REP_REGION"/>
    <property type="match status" value="2"/>
</dbReference>
<comment type="caution">
    <text evidence="5">The sequence shown here is derived from an EMBL/GenBank/DDBJ whole genome shotgun (WGS) entry which is preliminary data.</text>
</comment>
<evidence type="ECO:0000256" key="1">
    <source>
        <dbReference type="ARBA" id="ARBA00022737"/>
    </source>
</evidence>
<evidence type="ECO:0000259" key="4">
    <source>
        <dbReference type="PROSITE" id="PS50181"/>
    </source>
</evidence>
<keyword evidence="1" id="KW-0677">Repeat</keyword>
<dbReference type="SUPFAM" id="SSF81383">
    <property type="entry name" value="F-box domain"/>
    <property type="match status" value="1"/>
</dbReference>
<dbReference type="Pfam" id="PF12937">
    <property type="entry name" value="F-box-like"/>
    <property type="match status" value="1"/>
</dbReference>
<dbReference type="InterPro" id="IPR002110">
    <property type="entry name" value="Ankyrin_rpt"/>
</dbReference>
<feature type="domain" description="F-box" evidence="4">
    <location>
        <begin position="1"/>
        <end position="47"/>
    </location>
</feature>
<dbReference type="RefSeq" id="XP_066670121.1">
    <property type="nucleotide sequence ID" value="XM_066811198.1"/>
</dbReference>
<dbReference type="Pfam" id="PF12796">
    <property type="entry name" value="Ank_2"/>
    <property type="match status" value="1"/>
</dbReference>
<proteinExistence type="predicted"/>
<protein>
    <submittedName>
        <fullName evidence="5">Tankyrase-1</fullName>
    </submittedName>
</protein>
<reference evidence="5 6" key="1">
    <citation type="submission" date="2023-01" db="EMBL/GenBank/DDBJ databases">
        <title>Analysis of 21 Apiospora genomes using comparative genomics revels a genus with tremendous synthesis potential of carbohydrate active enzymes and secondary metabolites.</title>
        <authorList>
            <person name="Sorensen T."/>
        </authorList>
    </citation>
    <scope>NUCLEOTIDE SEQUENCE [LARGE SCALE GENOMIC DNA]</scope>
    <source>
        <strain evidence="5 6">CBS 114990</strain>
    </source>
</reference>
<dbReference type="PROSITE" id="PS50181">
    <property type="entry name" value="FBOX"/>
    <property type="match status" value="1"/>
</dbReference>
<dbReference type="EMBL" id="JAQQWN010000005">
    <property type="protein sequence ID" value="KAK8085612.1"/>
    <property type="molecule type" value="Genomic_DNA"/>
</dbReference>
<sequence>MVQLLELPVDLLLEVVDHVDDPHDLTSLARVNRFFHSLADKRIWKLANREHRYGILMWACATGNEPALRRLLTLGFTTNLNFQPRQHWIPKEITLSFYLTIRSDLCLARQKRQDTSGATWGKQKARWTALPYMDDFYEPASPRLDQNDRQFWKPLHTAVYHGQSHIVDTLLQHGAWVDAIATNYHGCDRPPSRYMYEEPGHGVERCTPLHVALCTGQEEIARTLISNGASMHVNDTVYRWQRTCDPNRKRITAFHLCAHYGLLSTARYLVEQGYQTEVDELDEFGSSPIITRFTGPDRPLFFDSDSRSILHEAFRDRRWEIAVKLVEHGCDVHEPNNCGDTPLEICLRHYVYPFMVEEQTVSGMNRDAQEMIKTIEKCGMHGHLDGHILFGAAYDALSWAVPPLLSFIIDRGFDISTLLGSSGVSSRHPPLKPEPREYFIDTGLYSNRLTLIEFACYGMRPSAHLEEIIDLLLARGCIEAGDIDSHVTLPCENSRPKLPVALFFICLEQCQRDVLDELLNVFDFPDNDYSEHEMVCFLRALTDKTWNQDIANRRFDYPELVFKADKRDYLLRHKDTFRFLYQAFLKVDGGEKAILDYLDRGGRYSLFPDRANVSALYDACASNSLQLAERLINMGAHPRNLIGCDEPYSSDTSYRHSGLWIKNSGGPNRLEDPFCLYLYCYNDYYLHFFQNLCELTVSKKTDERYLLAMLKFACENGRHTGVQVLHSCARRKVDALIRDKAAFFLQTLLANFDRMCTSDTRDMHYIKQVDEAIDLIQLILELGPASTTTSRWRLGKISGYQPRSALELLEKLVTPPENPHSGDYLDWPCLEIQERHVYRVWWCLDQRIKIDTIKGKPNVTIKGGTIIRPSQLNDPNVTAAEAEGDLLEEIPLPWGCTCEEKGEDDW</sequence>
<organism evidence="5 6">
    <name type="scientific">Apiospora hydei</name>
    <dbReference type="NCBI Taxonomy" id="1337664"/>
    <lineage>
        <taxon>Eukaryota</taxon>
        <taxon>Fungi</taxon>
        <taxon>Dikarya</taxon>
        <taxon>Ascomycota</taxon>
        <taxon>Pezizomycotina</taxon>
        <taxon>Sordariomycetes</taxon>
        <taxon>Xylariomycetidae</taxon>
        <taxon>Amphisphaeriales</taxon>
        <taxon>Apiosporaceae</taxon>
        <taxon>Apiospora</taxon>
    </lineage>
</organism>
<feature type="repeat" description="ANK" evidence="3">
    <location>
        <begin position="150"/>
        <end position="182"/>
    </location>
</feature>
<evidence type="ECO:0000256" key="3">
    <source>
        <dbReference type="PROSITE-ProRule" id="PRU00023"/>
    </source>
</evidence>
<accession>A0ABR1WRC0</accession>
<dbReference type="GeneID" id="92044258"/>
<dbReference type="SMART" id="SM00256">
    <property type="entry name" value="FBOX"/>
    <property type="match status" value="1"/>
</dbReference>
<keyword evidence="2 3" id="KW-0040">ANK repeat</keyword>
<dbReference type="InterPro" id="IPR036047">
    <property type="entry name" value="F-box-like_dom_sf"/>
</dbReference>
<dbReference type="InterPro" id="IPR051637">
    <property type="entry name" value="Ank_repeat_dom-contain_49"/>
</dbReference>
<dbReference type="SMART" id="SM00248">
    <property type="entry name" value="ANK"/>
    <property type="match status" value="6"/>
</dbReference>
<evidence type="ECO:0000313" key="6">
    <source>
        <dbReference type="Proteomes" id="UP001433268"/>
    </source>
</evidence>
<keyword evidence="6" id="KW-1185">Reference proteome</keyword>
<dbReference type="PANTHER" id="PTHR24180">
    <property type="entry name" value="CYCLIN-DEPENDENT KINASE INHIBITOR 2C-RELATED"/>
    <property type="match status" value="1"/>
</dbReference>
<dbReference type="PROSITE" id="PS50088">
    <property type="entry name" value="ANK_REPEAT"/>
    <property type="match status" value="2"/>
</dbReference>
<dbReference type="Proteomes" id="UP001433268">
    <property type="component" value="Unassembled WGS sequence"/>
</dbReference>
<name>A0ABR1WRC0_9PEZI</name>
<dbReference type="InterPro" id="IPR036770">
    <property type="entry name" value="Ankyrin_rpt-contain_sf"/>
</dbReference>
<dbReference type="Gene3D" id="1.25.40.20">
    <property type="entry name" value="Ankyrin repeat-containing domain"/>
    <property type="match status" value="2"/>
</dbReference>